<protein>
    <recommendedName>
        <fullName evidence="3">Hemopexin</fullName>
    </recommendedName>
</protein>
<dbReference type="InterPro" id="IPR018487">
    <property type="entry name" value="Hemopexin-like_repeat"/>
</dbReference>
<evidence type="ECO:0000313" key="2">
    <source>
        <dbReference type="Proteomes" id="UP000635565"/>
    </source>
</evidence>
<dbReference type="InterPro" id="IPR036375">
    <property type="entry name" value="Hemopexin-like_dom_sf"/>
</dbReference>
<dbReference type="RefSeq" id="WP_201364629.1">
    <property type="nucleotide sequence ID" value="NZ_BNJJ01000015.1"/>
</dbReference>
<gene>
    <name evidence="1" type="ORF">KSZ_50380</name>
</gene>
<dbReference type="EMBL" id="BNJJ01000015">
    <property type="protein sequence ID" value="GHO87032.1"/>
    <property type="molecule type" value="Genomic_DNA"/>
</dbReference>
<name>A0ABQ3VLE0_9CHLR</name>
<dbReference type="PROSITE" id="PS51642">
    <property type="entry name" value="HEMOPEXIN_2"/>
    <property type="match status" value="4"/>
</dbReference>
<dbReference type="Proteomes" id="UP000635565">
    <property type="component" value="Unassembled WGS sequence"/>
</dbReference>
<accession>A0ABQ3VLE0</accession>
<dbReference type="SUPFAM" id="SSF50923">
    <property type="entry name" value="Hemopexin-like domain"/>
    <property type="match status" value="2"/>
</dbReference>
<keyword evidence="2" id="KW-1185">Reference proteome</keyword>
<dbReference type="SMART" id="SM00120">
    <property type="entry name" value="HX"/>
    <property type="match status" value="4"/>
</dbReference>
<proteinExistence type="predicted"/>
<reference evidence="1 2" key="1">
    <citation type="journal article" date="2021" name="Int. J. Syst. Evol. Microbiol.">
        <title>Reticulibacter mediterranei gen. nov., sp. nov., within the new family Reticulibacteraceae fam. nov., and Ktedonospora formicarum gen. nov., sp. nov., Ktedonobacter robiniae sp. nov., Dictyobacter formicarum sp. nov. and Dictyobacter arantiisoli sp. nov., belonging to the class Ktedonobacteria.</title>
        <authorList>
            <person name="Yabe S."/>
            <person name="Zheng Y."/>
            <person name="Wang C.M."/>
            <person name="Sakai Y."/>
            <person name="Abe K."/>
            <person name="Yokota A."/>
            <person name="Donadio S."/>
            <person name="Cavaletti L."/>
            <person name="Monciardini P."/>
        </authorList>
    </citation>
    <scope>NUCLEOTIDE SEQUENCE [LARGE SCALE GENOMIC DNA]</scope>
    <source>
        <strain evidence="1 2">SOSP1-9</strain>
    </source>
</reference>
<organism evidence="1 2">
    <name type="scientific">Dictyobacter formicarum</name>
    <dbReference type="NCBI Taxonomy" id="2778368"/>
    <lineage>
        <taxon>Bacteria</taxon>
        <taxon>Bacillati</taxon>
        <taxon>Chloroflexota</taxon>
        <taxon>Ktedonobacteria</taxon>
        <taxon>Ktedonobacterales</taxon>
        <taxon>Dictyobacteraceae</taxon>
        <taxon>Dictyobacter</taxon>
    </lineage>
</organism>
<dbReference type="Gene3D" id="2.110.10.10">
    <property type="entry name" value="Hemopexin-like domain"/>
    <property type="match status" value="2"/>
</dbReference>
<dbReference type="Pfam" id="PF00045">
    <property type="entry name" value="Hemopexin"/>
    <property type="match status" value="2"/>
</dbReference>
<evidence type="ECO:0000313" key="1">
    <source>
        <dbReference type="EMBL" id="GHO87032.1"/>
    </source>
</evidence>
<evidence type="ECO:0008006" key="3">
    <source>
        <dbReference type="Google" id="ProtNLM"/>
    </source>
</evidence>
<comment type="caution">
    <text evidence="1">The sequence shown here is derived from an EMBL/GenBank/DDBJ whole genome shotgun (WGS) entry which is preliminary data.</text>
</comment>
<sequence length="214" mass="24248">MTSIDSAIMWPNGKIYFFSGNQYYGYDIQNESVDLTIYPRPIAGNWPGLAGVDIQGAIVWPELVGGRQKAYFFSQDQFYSYDLANNQVDPGSPLPTSLNWPGVLAGPQLDHRVDVAVQWPTGKVYLFQYDRYYGITNLVQKKVDFNYPQFIQGNWPGLMATGQEFRAAIVWPKLVGGRQKAYFFLNGLYMSYDIANDATDPNYPQPIQGNWQGL</sequence>